<evidence type="ECO:0000313" key="1">
    <source>
        <dbReference type="EMBL" id="KAJ8426876.1"/>
    </source>
</evidence>
<organism evidence="1 2">
    <name type="scientific">Carnegiea gigantea</name>
    <dbReference type="NCBI Taxonomy" id="171969"/>
    <lineage>
        <taxon>Eukaryota</taxon>
        <taxon>Viridiplantae</taxon>
        <taxon>Streptophyta</taxon>
        <taxon>Embryophyta</taxon>
        <taxon>Tracheophyta</taxon>
        <taxon>Spermatophyta</taxon>
        <taxon>Magnoliopsida</taxon>
        <taxon>eudicotyledons</taxon>
        <taxon>Gunneridae</taxon>
        <taxon>Pentapetalae</taxon>
        <taxon>Caryophyllales</taxon>
        <taxon>Cactineae</taxon>
        <taxon>Cactaceae</taxon>
        <taxon>Cactoideae</taxon>
        <taxon>Echinocereeae</taxon>
        <taxon>Carnegiea</taxon>
    </lineage>
</organism>
<gene>
    <name evidence="1" type="ORF">Cgig2_033797</name>
</gene>
<comment type="caution">
    <text evidence="1">The sequence shown here is derived from an EMBL/GenBank/DDBJ whole genome shotgun (WGS) entry which is preliminary data.</text>
</comment>
<sequence length="182" mass="20534">MEYQSSSRSYRYTPALYVHIPLTIMPFALKLQEPETQGPIFILASILQKTDKVSQYVSNSSQERISMDLSCLEFPKDMRCTKTSAALRSPYSPDPIVLSFCDISENDGLCAASDAQQLSIKAFHSGSHHVGIWGRKVLFTMPPRKMVQEDQITLTPLFSSTQLMYNALIPNWSVLYPITHIP</sequence>
<protein>
    <submittedName>
        <fullName evidence="1">Uncharacterized protein</fullName>
    </submittedName>
</protein>
<evidence type="ECO:0000313" key="2">
    <source>
        <dbReference type="Proteomes" id="UP001153076"/>
    </source>
</evidence>
<dbReference type="EMBL" id="JAKOGI010001227">
    <property type="protein sequence ID" value="KAJ8426876.1"/>
    <property type="molecule type" value="Genomic_DNA"/>
</dbReference>
<dbReference type="AlphaFoldDB" id="A0A9Q1JMS3"/>
<name>A0A9Q1JMS3_9CARY</name>
<proteinExistence type="predicted"/>
<reference evidence="1" key="1">
    <citation type="submission" date="2022-04" db="EMBL/GenBank/DDBJ databases">
        <title>Carnegiea gigantea Genome sequencing and assembly v2.</title>
        <authorList>
            <person name="Copetti D."/>
            <person name="Sanderson M.J."/>
            <person name="Burquez A."/>
            <person name="Wojciechowski M.F."/>
        </authorList>
    </citation>
    <scope>NUCLEOTIDE SEQUENCE</scope>
    <source>
        <strain evidence="1">SGP5-SGP5p</strain>
        <tissue evidence="1">Aerial part</tissue>
    </source>
</reference>
<accession>A0A9Q1JMS3</accession>
<keyword evidence="2" id="KW-1185">Reference proteome</keyword>
<dbReference type="Proteomes" id="UP001153076">
    <property type="component" value="Unassembled WGS sequence"/>
</dbReference>